<dbReference type="Proteomes" id="UP000054359">
    <property type="component" value="Unassembled WGS sequence"/>
</dbReference>
<reference evidence="1 2" key="1">
    <citation type="submission" date="2013-11" db="EMBL/GenBank/DDBJ databases">
        <title>Genome sequencing of Stegodyphus mimosarum.</title>
        <authorList>
            <person name="Bechsgaard J."/>
        </authorList>
    </citation>
    <scope>NUCLEOTIDE SEQUENCE [LARGE SCALE GENOMIC DNA]</scope>
</reference>
<dbReference type="EMBL" id="KK118462">
    <property type="protein sequence ID" value="KFM72999.1"/>
    <property type="molecule type" value="Genomic_DNA"/>
</dbReference>
<organism evidence="1 2">
    <name type="scientific">Stegodyphus mimosarum</name>
    <name type="common">African social velvet spider</name>
    <dbReference type="NCBI Taxonomy" id="407821"/>
    <lineage>
        <taxon>Eukaryota</taxon>
        <taxon>Metazoa</taxon>
        <taxon>Ecdysozoa</taxon>
        <taxon>Arthropoda</taxon>
        <taxon>Chelicerata</taxon>
        <taxon>Arachnida</taxon>
        <taxon>Araneae</taxon>
        <taxon>Araneomorphae</taxon>
        <taxon>Entelegynae</taxon>
        <taxon>Eresoidea</taxon>
        <taxon>Eresidae</taxon>
        <taxon>Stegodyphus</taxon>
    </lineage>
</organism>
<sequence length="38" mass="4317">KCEILSSSIKQLSSHSRSNIIVLYKKYQTETEISTSTL</sequence>
<keyword evidence="2" id="KW-1185">Reference proteome</keyword>
<dbReference type="AlphaFoldDB" id="A0A087U6L0"/>
<evidence type="ECO:0000313" key="1">
    <source>
        <dbReference type="EMBL" id="KFM72999.1"/>
    </source>
</evidence>
<proteinExistence type="predicted"/>
<evidence type="ECO:0000313" key="2">
    <source>
        <dbReference type="Proteomes" id="UP000054359"/>
    </source>
</evidence>
<accession>A0A087U6L0</accession>
<feature type="non-terminal residue" evidence="1">
    <location>
        <position position="38"/>
    </location>
</feature>
<gene>
    <name evidence="1" type="ORF">X975_17428</name>
</gene>
<name>A0A087U6L0_STEMI</name>
<feature type="non-terminal residue" evidence="1">
    <location>
        <position position="1"/>
    </location>
</feature>
<protein>
    <submittedName>
        <fullName evidence="1">Uncharacterized protein</fullName>
    </submittedName>
</protein>